<dbReference type="Pfam" id="PF00019">
    <property type="entry name" value="TGF_beta"/>
    <property type="match status" value="1"/>
</dbReference>
<evidence type="ECO:0000256" key="1">
    <source>
        <dbReference type="ARBA" id="ARBA00004613"/>
    </source>
</evidence>
<name>A0A182N0S7_9DIPT</name>
<dbReference type="SMART" id="SM00204">
    <property type="entry name" value="TGFB"/>
    <property type="match status" value="1"/>
</dbReference>
<keyword evidence="9" id="KW-1185">Reference proteome</keyword>
<organism evidence="8 9">
    <name type="scientific">Anopheles dirus</name>
    <dbReference type="NCBI Taxonomy" id="7168"/>
    <lineage>
        <taxon>Eukaryota</taxon>
        <taxon>Metazoa</taxon>
        <taxon>Ecdysozoa</taxon>
        <taxon>Arthropoda</taxon>
        <taxon>Hexapoda</taxon>
        <taxon>Insecta</taxon>
        <taxon>Pterygota</taxon>
        <taxon>Neoptera</taxon>
        <taxon>Endopterygota</taxon>
        <taxon>Diptera</taxon>
        <taxon>Nematocera</taxon>
        <taxon>Culicoidea</taxon>
        <taxon>Culicidae</taxon>
        <taxon>Anophelinae</taxon>
        <taxon>Anopheles</taxon>
    </lineage>
</organism>
<dbReference type="GO" id="GO:0005615">
    <property type="term" value="C:extracellular space"/>
    <property type="evidence" value="ECO:0007669"/>
    <property type="project" value="TreeGrafter"/>
</dbReference>
<feature type="domain" description="TGF-beta family profile" evidence="7">
    <location>
        <begin position="459"/>
        <end position="600"/>
    </location>
</feature>
<reference evidence="8" key="2">
    <citation type="submission" date="2020-05" db="UniProtKB">
        <authorList>
            <consortium name="EnsemblMetazoa"/>
        </authorList>
    </citation>
    <scope>IDENTIFICATION</scope>
    <source>
        <strain evidence="8">WRAIR2</strain>
    </source>
</reference>
<dbReference type="GO" id="GO:0005125">
    <property type="term" value="F:cytokine activity"/>
    <property type="evidence" value="ECO:0007669"/>
    <property type="project" value="TreeGrafter"/>
</dbReference>
<accession>A0A182N0S7</accession>
<proteinExistence type="inferred from homology"/>
<dbReference type="Gene3D" id="2.10.90.10">
    <property type="entry name" value="Cystine-knot cytokines"/>
    <property type="match status" value="1"/>
</dbReference>
<evidence type="ECO:0000313" key="9">
    <source>
        <dbReference type="Proteomes" id="UP000075884"/>
    </source>
</evidence>
<dbReference type="EnsemblMetazoa" id="ADIR001232-RA">
    <property type="protein sequence ID" value="ADIR001232-PA"/>
    <property type="gene ID" value="ADIR001232"/>
</dbReference>
<evidence type="ECO:0000256" key="4">
    <source>
        <dbReference type="ARBA" id="ARBA00023030"/>
    </source>
</evidence>
<dbReference type="AlphaFoldDB" id="A0A182N0S7"/>
<dbReference type="GO" id="GO:0008083">
    <property type="term" value="F:growth factor activity"/>
    <property type="evidence" value="ECO:0007669"/>
    <property type="project" value="UniProtKB-KW"/>
</dbReference>
<keyword evidence="5" id="KW-1015">Disulfide bond</keyword>
<dbReference type="SUPFAM" id="SSF57501">
    <property type="entry name" value="Cystine-knot cytokines"/>
    <property type="match status" value="2"/>
</dbReference>
<evidence type="ECO:0000256" key="2">
    <source>
        <dbReference type="ARBA" id="ARBA00006656"/>
    </source>
</evidence>
<dbReference type="CDD" id="cd13752">
    <property type="entry name" value="TGF_beta_INHB"/>
    <property type="match status" value="1"/>
</dbReference>
<reference evidence="9" key="1">
    <citation type="submission" date="2013-03" db="EMBL/GenBank/DDBJ databases">
        <title>The Genome Sequence of Anopheles dirus WRAIR2.</title>
        <authorList>
            <consortium name="The Broad Institute Genomics Platform"/>
            <person name="Neafsey D.E."/>
            <person name="Walton C."/>
            <person name="Walker B."/>
            <person name="Young S.K."/>
            <person name="Zeng Q."/>
            <person name="Gargeya S."/>
            <person name="Fitzgerald M."/>
            <person name="Haas B."/>
            <person name="Abouelleil A."/>
            <person name="Allen A.W."/>
            <person name="Alvarado L."/>
            <person name="Arachchi H.M."/>
            <person name="Berlin A.M."/>
            <person name="Chapman S.B."/>
            <person name="Gainer-Dewar J."/>
            <person name="Goldberg J."/>
            <person name="Griggs A."/>
            <person name="Gujja S."/>
            <person name="Hansen M."/>
            <person name="Howarth C."/>
            <person name="Imamovic A."/>
            <person name="Ireland A."/>
            <person name="Larimer J."/>
            <person name="McCowan C."/>
            <person name="Murphy C."/>
            <person name="Pearson M."/>
            <person name="Poon T.W."/>
            <person name="Priest M."/>
            <person name="Roberts A."/>
            <person name="Saif S."/>
            <person name="Shea T."/>
            <person name="Sisk P."/>
            <person name="Sykes S."/>
            <person name="Wortman J."/>
            <person name="Nusbaum C."/>
            <person name="Birren B."/>
        </authorList>
    </citation>
    <scope>NUCLEOTIDE SEQUENCE [LARGE SCALE GENOMIC DNA]</scope>
    <source>
        <strain evidence="9">WRAIR2</strain>
    </source>
</reference>
<dbReference type="Proteomes" id="UP000075884">
    <property type="component" value="Unassembled WGS sequence"/>
</dbReference>
<dbReference type="InterPro" id="IPR015615">
    <property type="entry name" value="TGF-beta-rel"/>
</dbReference>
<dbReference type="STRING" id="7168.A0A182N0S7"/>
<dbReference type="VEuPathDB" id="VectorBase:ADIR001232"/>
<keyword evidence="4 6" id="KW-0339">Growth factor</keyword>
<protein>
    <recommendedName>
        <fullName evidence="7">TGF-beta family profile domain-containing protein</fullName>
    </recommendedName>
</protein>
<comment type="similarity">
    <text evidence="2 6">Belongs to the TGF-beta family.</text>
</comment>
<dbReference type="PROSITE" id="PS00250">
    <property type="entry name" value="TGF_BETA_1"/>
    <property type="match status" value="1"/>
</dbReference>
<dbReference type="InterPro" id="IPR001839">
    <property type="entry name" value="TGF-b_C"/>
</dbReference>
<evidence type="ECO:0000256" key="5">
    <source>
        <dbReference type="ARBA" id="ARBA00023157"/>
    </source>
</evidence>
<evidence type="ECO:0000259" key="7">
    <source>
        <dbReference type="PROSITE" id="PS51362"/>
    </source>
</evidence>
<dbReference type="InterPro" id="IPR029034">
    <property type="entry name" value="Cystine-knot_cytokine"/>
</dbReference>
<dbReference type="PANTHER" id="PTHR11848">
    <property type="entry name" value="TGF-BETA FAMILY"/>
    <property type="match status" value="1"/>
</dbReference>
<comment type="subcellular location">
    <subcellularLocation>
        <location evidence="1">Secreted</location>
    </subcellularLocation>
</comment>
<evidence type="ECO:0000256" key="6">
    <source>
        <dbReference type="RuleBase" id="RU000354"/>
    </source>
</evidence>
<dbReference type="Gene3D" id="2.60.120.970">
    <property type="match status" value="1"/>
</dbReference>
<dbReference type="InterPro" id="IPR017948">
    <property type="entry name" value="TGFb_CS"/>
</dbReference>
<dbReference type="PANTHER" id="PTHR11848:SF309">
    <property type="entry name" value="INHIBIN BETA CHAIN"/>
    <property type="match status" value="1"/>
</dbReference>
<sequence>MSTSGCEYSSKPAQSGRPEYPFVHSMRNPFSTSSWRCVLYAYVSNLLPLTANLNSCSASPMASLNCWSMMKGKPPERSSCRKLQANTGQLRGTGTLHAGNGLGTSFEKCSKGSSCCSAGKGNGNDCRWSTHSTWCTSRVIATALMSASGPLIGNAPTWLPSNAMWNCWSPTSTYTRLRARVAVLLGLLPLSTEPGVAHDALILEPDRQVQQGVRVVRLICLEADVHPVAEESETIPGHQFFTFPSLNSIPSSMDGTMRVYNATLWIRLELKLKPKGKASKGAGGMSGTDSHWSIHGGNKVLILWVFRIINGSKPAETMSKEEEFSKHTEMIAKHTIPLESGLGWQQIDLTNAVRQWHGEKRNDSLKLFVDCSGCGNKIRVHIFEHAANPHHLHHFARAGPYGSRKQQKPLLMMDGTPRSMMKAKHAKGQERKAAYGEGTDDDYNRPHLFVSLATAQVRRLRRRALDCTGAPNEQCCKQKFYVDFKALKWDDWIIRPHGYYANYCKGSCHLVDKYSSEYHYVIDQYRRQGGAGGGARGLGKLHHKGGGAAGAGVGGAGLAGIHQCCAPVKYSPMSLIFYGPDGRIIKQDLAKMIVEECGCP</sequence>
<evidence type="ECO:0000256" key="3">
    <source>
        <dbReference type="ARBA" id="ARBA00022525"/>
    </source>
</evidence>
<evidence type="ECO:0000313" key="8">
    <source>
        <dbReference type="EnsemblMetazoa" id="ADIR001232-PA"/>
    </source>
</evidence>
<dbReference type="PROSITE" id="PS51362">
    <property type="entry name" value="TGF_BETA_2"/>
    <property type="match status" value="1"/>
</dbReference>
<keyword evidence="3" id="KW-0964">Secreted</keyword>